<keyword evidence="8" id="KW-0648">Protein biosynthesis</keyword>
<dbReference type="EC" id="6.1.1.16" evidence="2"/>
<dbReference type="OrthoDB" id="438179at2759"/>
<comment type="cofactor">
    <cofactor evidence="1">
        <name>Zn(2+)</name>
        <dbReference type="ChEBI" id="CHEBI:29105"/>
    </cofactor>
</comment>
<sequence length="748" mass="83700">MASSKIVQPKWFAPENNDAPAPLKLYNSLTRSKEVFVPMKGKKVTWYSCGPTVYDASHMGHARNYVSTDINRRILRDYFGYDVFFVQNVTDIDDKIIISARQNYLFDQYKAANVSSLTPEVVAKATAAWEEYVEKNLSKFGAPSKLNEFVAWASAVDVPKVASESPKFPMHLEAAKSAHTAIFGANSANPEAFLTAVKSVLIPVLDAEKGSSVTDPAIFRNLPAYWEKKYDDDMRALNVLPSTVTTRVSEYIPEIITFVEKIVNNKLAYRTTDGSVYFDTNAFDNDGKHVYAKLQPWNKGSQELIDEGEGSLTTSTGKRSNNDFALWKASKPGEPAWTSPWGEGRPGWHIECSVMASEVLGQQIDIHSGGIDLAFPHHDNEIAQSEACHGNHQWINYFLHTGHLHIEGQKMSKSLKNFITIQEALQKYTARQLRLAFALQQWNNQFDFKENFTEVRNYENTVSKFFSNIKALLRENDAAIAGGAIVPTKIGENETKLFAALDDAKVSVHNAFADNLAVPAALSAVSDLITKTNVYITDVGREARAEVLFDVATWVTKIFRILGFHVSAESIGWASEGQESSVQAEDVAQPYVESLSRFRDLVRAKSIAKAPYAELLAACDKLREELIDLSVSLNDRADGPALVKFIDEREKAELIAQREEKERNLAEKEARRLARLEAEEAKKREEAEKAKVRPQDLFRSLPDVAEWDESGIPSVLKDGTAVTKSQFKKYKKQLDAHTKLYEKYNGSA</sequence>
<dbReference type="InterPro" id="IPR015803">
    <property type="entry name" value="Cys-tRNA-ligase"/>
</dbReference>
<dbReference type="PANTHER" id="PTHR10890">
    <property type="entry name" value="CYSTEINYL-TRNA SYNTHETASE"/>
    <property type="match status" value="1"/>
</dbReference>
<keyword evidence="14" id="KW-1185">Reference proteome</keyword>
<dbReference type="HAMAP" id="MF_00041">
    <property type="entry name" value="Cys_tRNA_synth"/>
    <property type="match status" value="1"/>
</dbReference>
<evidence type="ECO:0000256" key="6">
    <source>
        <dbReference type="ARBA" id="ARBA00022833"/>
    </source>
</evidence>
<reference evidence="13" key="1">
    <citation type="submission" date="2014-03" db="EMBL/GenBank/DDBJ databases">
        <authorList>
            <person name="Casaregola S."/>
        </authorList>
    </citation>
    <scope>NUCLEOTIDE SEQUENCE [LARGE SCALE GENOMIC DNA]</scope>
    <source>
        <strain evidence="13">CLIB 918</strain>
    </source>
</reference>
<dbReference type="NCBIfam" id="TIGR00435">
    <property type="entry name" value="cysS"/>
    <property type="match status" value="1"/>
</dbReference>
<dbReference type="PRINTS" id="PR00983">
    <property type="entry name" value="TRNASYNTHCYS"/>
</dbReference>
<evidence type="ECO:0000256" key="11">
    <source>
        <dbReference type="SAM" id="Coils"/>
    </source>
</evidence>
<keyword evidence="5" id="KW-0547">Nucleotide-binding</keyword>
<evidence type="ECO:0000256" key="5">
    <source>
        <dbReference type="ARBA" id="ARBA00022741"/>
    </source>
</evidence>
<dbReference type="STRING" id="1173061.A0A0J9YHG0"/>
<evidence type="ECO:0000256" key="3">
    <source>
        <dbReference type="ARBA" id="ARBA00022598"/>
    </source>
</evidence>
<evidence type="ECO:0000256" key="4">
    <source>
        <dbReference type="ARBA" id="ARBA00022723"/>
    </source>
</evidence>
<dbReference type="SUPFAM" id="SSF47323">
    <property type="entry name" value="Anticodon-binding domain of a subclass of class I aminoacyl-tRNA synthetases"/>
    <property type="match status" value="1"/>
</dbReference>
<evidence type="ECO:0000256" key="10">
    <source>
        <dbReference type="ARBA" id="ARBA00031499"/>
    </source>
</evidence>
<evidence type="ECO:0000256" key="1">
    <source>
        <dbReference type="ARBA" id="ARBA00001947"/>
    </source>
</evidence>
<dbReference type="Pfam" id="PF01406">
    <property type="entry name" value="tRNA-synt_1e"/>
    <property type="match status" value="1"/>
</dbReference>
<dbReference type="GO" id="GO:0005524">
    <property type="term" value="F:ATP binding"/>
    <property type="evidence" value="ECO:0007669"/>
    <property type="project" value="UniProtKB-KW"/>
</dbReference>
<dbReference type="GO" id="GO:0046872">
    <property type="term" value="F:metal ion binding"/>
    <property type="evidence" value="ECO:0007669"/>
    <property type="project" value="UniProtKB-KW"/>
</dbReference>
<dbReference type="GO" id="GO:0006423">
    <property type="term" value="P:cysteinyl-tRNA aminoacylation"/>
    <property type="evidence" value="ECO:0007669"/>
    <property type="project" value="InterPro"/>
</dbReference>
<evidence type="ECO:0000259" key="12">
    <source>
        <dbReference type="Pfam" id="PF01406"/>
    </source>
</evidence>
<dbReference type="Proteomes" id="UP000242525">
    <property type="component" value="Unassembled WGS sequence"/>
</dbReference>
<comment type="caution">
    <text evidence="13">The sequence shown here is derived from an EMBL/GenBank/DDBJ whole genome shotgun (WGS) entry which is preliminary data.</text>
</comment>
<dbReference type="InterPro" id="IPR024909">
    <property type="entry name" value="Cys-tRNA/MSH_ligase"/>
</dbReference>
<organism evidence="13 14">
    <name type="scientific">Geotrichum candidum</name>
    <name type="common">Oospora lactis</name>
    <name type="synonym">Dipodascus geotrichum</name>
    <dbReference type="NCBI Taxonomy" id="1173061"/>
    <lineage>
        <taxon>Eukaryota</taxon>
        <taxon>Fungi</taxon>
        <taxon>Dikarya</taxon>
        <taxon>Ascomycota</taxon>
        <taxon>Saccharomycotina</taxon>
        <taxon>Dipodascomycetes</taxon>
        <taxon>Dipodascales</taxon>
        <taxon>Dipodascaceae</taxon>
        <taxon>Geotrichum</taxon>
    </lineage>
</organism>
<gene>
    <name evidence="13" type="ORF">BN980_GECA01s03937g</name>
</gene>
<evidence type="ECO:0000313" key="14">
    <source>
        <dbReference type="Proteomes" id="UP000242525"/>
    </source>
</evidence>
<dbReference type="EMBL" id="CCBN010000001">
    <property type="protein sequence ID" value="CDO51291.1"/>
    <property type="molecule type" value="Genomic_DNA"/>
</dbReference>
<dbReference type="PANTHER" id="PTHR10890:SF3">
    <property type="entry name" value="CYSTEINE--TRNA LIGASE, CYTOPLASMIC"/>
    <property type="match status" value="1"/>
</dbReference>
<evidence type="ECO:0000256" key="8">
    <source>
        <dbReference type="ARBA" id="ARBA00022917"/>
    </source>
</evidence>
<feature type="coiled-coil region" evidence="11">
    <location>
        <begin position="642"/>
        <end position="693"/>
    </location>
</feature>
<keyword evidence="11" id="KW-0175">Coiled coil</keyword>
<evidence type="ECO:0000256" key="2">
    <source>
        <dbReference type="ARBA" id="ARBA00012832"/>
    </source>
</evidence>
<evidence type="ECO:0000313" key="13">
    <source>
        <dbReference type="EMBL" id="CDO51291.1"/>
    </source>
</evidence>
<dbReference type="Gene3D" id="3.40.50.620">
    <property type="entry name" value="HUPs"/>
    <property type="match status" value="2"/>
</dbReference>
<dbReference type="GO" id="GO:0004817">
    <property type="term" value="F:cysteine-tRNA ligase activity"/>
    <property type="evidence" value="ECO:0007669"/>
    <property type="project" value="UniProtKB-EC"/>
</dbReference>
<keyword evidence="7" id="KW-0067">ATP-binding</keyword>
<dbReference type="CDD" id="cd00672">
    <property type="entry name" value="CysRS_core"/>
    <property type="match status" value="1"/>
</dbReference>
<dbReference type="AlphaFoldDB" id="A0A0J9YHG0"/>
<dbReference type="GO" id="GO:0005737">
    <property type="term" value="C:cytoplasm"/>
    <property type="evidence" value="ECO:0007669"/>
    <property type="project" value="TreeGrafter"/>
</dbReference>
<accession>A0A0J9YHG0</accession>
<name>A0A0J9YHG0_GEOCN</name>
<dbReference type="Gene3D" id="1.20.120.1910">
    <property type="entry name" value="Cysteine-tRNA ligase, C-terminal anti-codon recognition domain"/>
    <property type="match status" value="1"/>
</dbReference>
<dbReference type="InterPro" id="IPR014729">
    <property type="entry name" value="Rossmann-like_a/b/a_fold"/>
</dbReference>
<proteinExistence type="inferred from homology"/>
<evidence type="ECO:0000256" key="9">
    <source>
        <dbReference type="ARBA" id="ARBA00023146"/>
    </source>
</evidence>
<keyword evidence="3" id="KW-0436">Ligase</keyword>
<keyword evidence="6" id="KW-0862">Zinc</keyword>
<dbReference type="InterPro" id="IPR032678">
    <property type="entry name" value="tRNA-synt_1_cat_dom"/>
</dbReference>
<feature type="domain" description="tRNA synthetases class I catalytic" evidence="12">
    <location>
        <begin position="36"/>
        <end position="452"/>
    </location>
</feature>
<dbReference type="SUPFAM" id="SSF52374">
    <property type="entry name" value="Nucleotidylyl transferase"/>
    <property type="match status" value="1"/>
</dbReference>
<protein>
    <recommendedName>
        <fullName evidence="2">cysteine--tRNA ligase</fullName>
        <ecNumber evidence="2">6.1.1.16</ecNumber>
    </recommendedName>
    <alternativeName>
        <fullName evidence="10">Cysteinyl-tRNA synthetase</fullName>
    </alternativeName>
</protein>
<keyword evidence="9" id="KW-0030">Aminoacyl-tRNA synthetase</keyword>
<keyword evidence="4" id="KW-0479">Metal-binding</keyword>
<evidence type="ECO:0000256" key="7">
    <source>
        <dbReference type="ARBA" id="ARBA00022840"/>
    </source>
</evidence>
<dbReference type="InterPro" id="IPR009080">
    <property type="entry name" value="tRNAsynth_Ia_anticodon-bd"/>
</dbReference>